<proteinExistence type="predicted"/>
<evidence type="ECO:0000313" key="1">
    <source>
        <dbReference type="EMBL" id="ELT98154.1"/>
    </source>
</evidence>
<keyword evidence="3" id="KW-1185">Reference proteome</keyword>
<accession>R7TWL4</accession>
<gene>
    <name evidence="1" type="ORF">CAPTEDRAFT_226121</name>
</gene>
<organism evidence="1">
    <name type="scientific">Capitella teleta</name>
    <name type="common">Polychaete worm</name>
    <dbReference type="NCBI Taxonomy" id="283909"/>
    <lineage>
        <taxon>Eukaryota</taxon>
        <taxon>Metazoa</taxon>
        <taxon>Spiralia</taxon>
        <taxon>Lophotrochozoa</taxon>
        <taxon>Annelida</taxon>
        <taxon>Polychaeta</taxon>
        <taxon>Sedentaria</taxon>
        <taxon>Scolecida</taxon>
        <taxon>Capitellidae</taxon>
        <taxon>Capitella</taxon>
    </lineage>
</organism>
<dbReference type="EMBL" id="AMQN01010596">
    <property type="status" value="NOT_ANNOTATED_CDS"/>
    <property type="molecule type" value="Genomic_DNA"/>
</dbReference>
<protein>
    <recommendedName>
        <fullName evidence="4">DUF19 domain-containing protein</fullName>
    </recommendedName>
</protein>
<evidence type="ECO:0000313" key="2">
    <source>
        <dbReference type="EnsemblMetazoa" id="CapteP226121"/>
    </source>
</evidence>
<dbReference type="HOGENOM" id="CLU_508310_0_0_1"/>
<name>R7TWL4_CAPTE</name>
<sequence length="536" mass="59552">MAKYSAGSDEYCGKVPFVYADTYSCVYPAVDSCTDGDKTSVTESLDQLKNEINQECSGGKSSCEDVTGFVQRDIIRCVGYQGGLDDVLLSLINSFHTTLQKGVSTDCNQLENITDCMALALEKKSDCSKYTQTIRKVYLQYDHLAMAQYMCPAVDPVLYGDDIAPWVSSCPTSQRLKEMKEKCVLVVPNKDEFNALRLCGNMQTQINCMMAYLKNCPSIQREYMEPRLDSYASLNYIYGCNISIDAVEIKQIKGRENEKGDCNLRNFFKYDCGGFFTQALPSYPSEIAIGVSLLYKWNDALCNSSKYVDYEQLKTCVAKFRAECYYPQDGIYSGYSEESIPEDIPFAPEIGPFASNVWGITWLQNSVYETCFQGCENATMIYEECLQVNDTGFQDIITDISSNTQNCDVLTSMAQCVSDVAQLCPTLIERAKAECDGVSSNAQDVCSFKFDFLPLDPLLTTTTTTARTTDPVVNTINYTMASAINRGSTKKYTPTPESRTTPVSFESTSHVNAAPPLHGILQVIAVFSGISFFLVL</sequence>
<reference evidence="2" key="3">
    <citation type="submission" date="2015-06" db="UniProtKB">
        <authorList>
            <consortium name="EnsemblMetazoa"/>
        </authorList>
    </citation>
    <scope>IDENTIFICATION</scope>
</reference>
<dbReference type="AlphaFoldDB" id="R7TWL4"/>
<reference evidence="1 3" key="2">
    <citation type="journal article" date="2013" name="Nature">
        <title>Insights into bilaterian evolution from three spiralian genomes.</title>
        <authorList>
            <person name="Simakov O."/>
            <person name="Marletaz F."/>
            <person name="Cho S.J."/>
            <person name="Edsinger-Gonzales E."/>
            <person name="Havlak P."/>
            <person name="Hellsten U."/>
            <person name="Kuo D.H."/>
            <person name="Larsson T."/>
            <person name="Lv J."/>
            <person name="Arendt D."/>
            <person name="Savage R."/>
            <person name="Osoegawa K."/>
            <person name="de Jong P."/>
            <person name="Grimwood J."/>
            <person name="Chapman J.A."/>
            <person name="Shapiro H."/>
            <person name="Aerts A."/>
            <person name="Otillar R.P."/>
            <person name="Terry A.Y."/>
            <person name="Boore J.L."/>
            <person name="Grigoriev I.V."/>
            <person name="Lindberg D.R."/>
            <person name="Seaver E.C."/>
            <person name="Weisblat D.A."/>
            <person name="Putnam N.H."/>
            <person name="Rokhsar D.S."/>
        </authorList>
    </citation>
    <scope>NUCLEOTIDE SEQUENCE</scope>
    <source>
        <strain evidence="1 3">I ESC-2004</strain>
    </source>
</reference>
<dbReference type="EMBL" id="KB308219">
    <property type="protein sequence ID" value="ELT98154.1"/>
    <property type="molecule type" value="Genomic_DNA"/>
</dbReference>
<dbReference type="EnsemblMetazoa" id="CapteT226121">
    <property type="protein sequence ID" value="CapteP226121"/>
    <property type="gene ID" value="CapteG226121"/>
</dbReference>
<evidence type="ECO:0000313" key="3">
    <source>
        <dbReference type="Proteomes" id="UP000014760"/>
    </source>
</evidence>
<reference evidence="3" key="1">
    <citation type="submission" date="2012-12" db="EMBL/GenBank/DDBJ databases">
        <authorList>
            <person name="Hellsten U."/>
            <person name="Grimwood J."/>
            <person name="Chapman J.A."/>
            <person name="Shapiro H."/>
            <person name="Aerts A."/>
            <person name="Otillar R.P."/>
            <person name="Terry A.Y."/>
            <person name="Boore J.L."/>
            <person name="Simakov O."/>
            <person name="Marletaz F."/>
            <person name="Cho S.-J."/>
            <person name="Edsinger-Gonzales E."/>
            <person name="Havlak P."/>
            <person name="Kuo D.-H."/>
            <person name="Larsson T."/>
            <person name="Lv J."/>
            <person name="Arendt D."/>
            <person name="Savage R."/>
            <person name="Osoegawa K."/>
            <person name="de Jong P."/>
            <person name="Lindberg D.R."/>
            <person name="Seaver E.C."/>
            <person name="Weisblat D.A."/>
            <person name="Putnam N.H."/>
            <person name="Grigoriev I.V."/>
            <person name="Rokhsar D.S."/>
        </authorList>
    </citation>
    <scope>NUCLEOTIDE SEQUENCE</scope>
    <source>
        <strain evidence="3">I ESC-2004</strain>
    </source>
</reference>
<dbReference type="Proteomes" id="UP000014760">
    <property type="component" value="Unassembled WGS sequence"/>
</dbReference>
<evidence type="ECO:0008006" key="4">
    <source>
        <dbReference type="Google" id="ProtNLM"/>
    </source>
</evidence>